<protein>
    <submittedName>
        <fullName evidence="1">Actin</fullName>
    </submittedName>
</protein>
<organism evidence="1 2">
    <name type="scientific">Cucumis melo var. makuwa</name>
    <name type="common">Oriental melon</name>
    <dbReference type="NCBI Taxonomy" id="1194695"/>
    <lineage>
        <taxon>Eukaryota</taxon>
        <taxon>Viridiplantae</taxon>
        <taxon>Streptophyta</taxon>
        <taxon>Embryophyta</taxon>
        <taxon>Tracheophyta</taxon>
        <taxon>Spermatophyta</taxon>
        <taxon>Magnoliopsida</taxon>
        <taxon>eudicotyledons</taxon>
        <taxon>Gunneridae</taxon>
        <taxon>Pentapetalae</taxon>
        <taxon>rosids</taxon>
        <taxon>fabids</taxon>
        <taxon>Cucurbitales</taxon>
        <taxon>Cucurbitaceae</taxon>
        <taxon>Benincaseae</taxon>
        <taxon>Cucumis</taxon>
    </lineage>
</organism>
<evidence type="ECO:0000313" key="2">
    <source>
        <dbReference type="Proteomes" id="UP000321393"/>
    </source>
</evidence>
<sequence length="164" mass="19021">MEEEDRRLNAQMYLFMDGNENLEELESFPLQIFQALLAKLARIAISAKCEVLKPRVAVAKHISKEIKVKGDSMAMGGSFEKKRMKNEWSCTNLIYYSGEATNQDHPRLLSHTVLIYEGYALHYGILHLDFAGRDLTDALIKILTERGYMNRLVEYNTFYIYIYP</sequence>
<accession>A0A5A7SWL7</accession>
<dbReference type="SUPFAM" id="SSF53067">
    <property type="entry name" value="Actin-like ATPase domain"/>
    <property type="match status" value="1"/>
</dbReference>
<reference evidence="1 2" key="1">
    <citation type="submission" date="2019-08" db="EMBL/GenBank/DDBJ databases">
        <title>Draft genome sequences of two oriental melons (Cucumis melo L. var makuwa).</title>
        <authorList>
            <person name="Kwon S.-Y."/>
        </authorList>
    </citation>
    <scope>NUCLEOTIDE SEQUENCE [LARGE SCALE GENOMIC DNA]</scope>
    <source>
        <strain evidence="2">cv. SW 3</strain>
        <tissue evidence="1">Leaf</tissue>
    </source>
</reference>
<evidence type="ECO:0000313" key="1">
    <source>
        <dbReference type="EMBL" id="KAA0033851.1"/>
    </source>
</evidence>
<dbReference type="Proteomes" id="UP000321393">
    <property type="component" value="Unassembled WGS sequence"/>
</dbReference>
<name>A0A5A7SWL7_CUCMM</name>
<dbReference type="AlphaFoldDB" id="A0A5A7SWL7"/>
<comment type="caution">
    <text evidence="1">The sequence shown here is derived from an EMBL/GenBank/DDBJ whole genome shotgun (WGS) entry which is preliminary data.</text>
</comment>
<dbReference type="Gene3D" id="3.30.420.40">
    <property type="match status" value="1"/>
</dbReference>
<dbReference type="STRING" id="1194695.A0A5A7SWL7"/>
<gene>
    <name evidence="1" type="ORF">E6C27_scaffold43059G00250</name>
</gene>
<proteinExistence type="predicted"/>
<dbReference type="InterPro" id="IPR043129">
    <property type="entry name" value="ATPase_NBD"/>
</dbReference>
<dbReference type="EMBL" id="SSTE01020563">
    <property type="protein sequence ID" value="KAA0033851.1"/>
    <property type="molecule type" value="Genomic_DNA"/>
</dbReference>